<evidence type="ECO:0000313" key="5">
    <source>
        <dbReference type="EMBL" id="KAK7359775.1"/>
    </source>
</evidence>
<dbReference type="PANTHER" id="PTHR16088:SF3">
    <property type="entry name" value="GON-4-LIKE PROTEIN"/>
    <property type="match status" value="1"/>
</dbReference>
<dbReference type="Proteomes" id="UP001367508">
    <property type="component" value="Unassembled WGS sequence"/>
</dbReference>
<feature type="region of interest" description="Disordered" evidence="4">
    <location>
        <begin position="46"/>
        <end position="120"/>
    </location>
</feature>
<dbReference type="GO" id="GO:0003712">
    <property type="term" value="F:transcription coregulator activity"/>
    <property type="evidence" value="ECO:0007669"/>
    <property type="project" value="TreeGrafter"/>
</dbReference>
<evidence type="ECO:0000256" key="4">
    <source>
        <dbReference type="SAM" id="MobiDB-lite"/>
    </source>
</evidence>
<evidence type="ECO:0000256" key="1">
    <source>
        <dbReference type="ARBA" id="ARBA00023015"/>
    </source>
</evidence>
<keyword evidence="1" id="KW-0805">Transcription regulation</keyword>
<feature type="region of interest" description="Disordered" evidence="4">
    <location>
        <begin position="970"/>
        <end position="1006"/>
    </location>
</feature>
<feature type="region of interest" description="Disordered" evidence="4">
    <location>
        <begin position="853"/>
        <end position="872"/>
    </location>
</feature>
<feature type="region of interest" description="Disordered" evidence="4">
    <location>
        <begin position="144"/>
        <end position="183"/>
    </location>
</feature>
<keyword evidence="6" id="KW-1185">Reference proteome</keyword>
<feature type="compositionally biased region" description="Low complexity" evidence="4">
    <location>
        <begin position="86"/>
        <end position="105"/>
    </location>
</feature>
<dbReference type="GO" id="GO:0005634">
    <property type="term" value="C:nucleus"/>
    <property type="evidence" value="ECO:0007669"/>
    <property type="project" value="TreeGrafter"/>
</dbReference>
<dbReference type="PANTHER" id="PTHR16088">
    <property type="entry name" value="YY1 ASSOCIATED PROTEIN-RELATED"/>
    <property type="match status" value="1"/>
</dbReference>
<feature type="compositionally biased region" description="Polar residues" evidence="4">
    <location>
        <begin position="990"/>
        <end position="1001"/>
    </location>
</feature>
<dbReference type="InterPro" id="IPR052435">
    <property type="entry name" value="YY1-Transcr_Regul"/>
</dbReference>
<dbReference type="GO" id="GO:0006355">
    <property type="term" value="P:regulation of DNA-templated transcription"/>
    <property type="evidence" value="ECO:0007669"/>
    <property type="project" value="TreeGrafter"/>
</dbReference>
<accession>A0AAN9MRS6</accession>
<evidence type="ECO:0000256" key="2">
    <source>
        <dbReference type="ARBA" id="ARBA00023163"/>
    </source>
</evidence>
<keyword evidence="3" id="KW-0539">Nucleus</keyword>
<feature type="compositionally biased region" description="Basic and acidic residues" evidence="4">
    <location>
        <begin position="288"/>
        <end position="303"/>
    </location>
</feature>
<keyword evidence="2" id="KW-0804">Transcription</keyword>
<reference evidence="5 6" key="1">
    <citation type="submission" date="2024-01" db="EMBL/GenBank/DDBJ databases">
        <title>The genomes of 5 underutilized Papilionoideae crops provide insights into root nodulation and disease resistanc.</title>
        <authorList>
            <person name="Jiang F."/>
        </authorList>
    </citation>
    <scope>NUCLEOTIDE SEQUENCE [LARGE SCALE GENOMIC DNA]</scope>
    <source>
        <strain evidence="5">LVBAO_FW01</strain>
        <tissue evidence="5">Leaves</tissue>
    </source>
</reference>
<proteinExistence type="predicted"/>
<protein>
    <submittedName>
        <fullName evidence="5">Uncharacterized protein</fullName>
    </submittedName>
</protein>
<gene>
    <name evidence="5" type="ORF">VNO77_01740</name>
</gene>
<evidence type="ECO:0000313" key="6">
    <source>
        <dbReference type="Proteomes" id="UP001367508"/>
    </source>
</evidence>
<sequence>MYKYLFAYALDGLLSFVFTTTFCFLQGSNSQSAKVYFAMNHNAISSPESHERILKPEEEKEEGEEGEGEGEEEEDEDADFNPFLKETPSQEASSSLSSEVDGLESNVVNSGPSMGSELSKLTTREQICTVVDTEHGEEEIILQSSSMISQSETNQKKQNDLTSVSDGNGSKKGELSKKKSRSPVIDIDNEDAICMRTRARYSLASFTLDELETFLQETDDDDDIQNADDEEEYRKFLAAVLQGGDGDGLSTHENENLDDEDEDNDADFEIELEELLESDADDNAVVKTRKECDGAGRRPETRQNKRQKVSGQCEKKTLGEVKRPLRPILPNWLNGPLASGKGLIPESTLSFQSSAPGNGLVNGFTPRQIGQLHYLIHEHVQLLIQVFSLSVLEPSQKQVASQVQGLLFEMLHKRDEVLALKKAPFPSVCFTPSFACTSASNGSSKFVPGQCNIEYTPPQDIQNGSFSQSNQSTSEGLNRQRSCLQDTEGSFWVPFVRGPVQSILDVSPLNLSRRYVDDIYSAAQEFRKRYIQSGCDSRVEKEPLFPFVSSVAEANNEISSGTASGAVNAATTSPGQQPKKTLAAMLVESTKKQSIALVPKEVAKLAQRFLSMFNPALFPHKPPPAAVVNRVLFTDSEDELLALGIMEYNTDWKAIQQRFLPCKSKHQIFVRQKNRCSSKALENPIKAVRRMKTSPLTAEEIACIQEGLKIYKFDWMSVWQYIVPHRDPSLLPRQWRIALGTQKSYKVDASKREKRRLYESKRRKLKAAALESWQAISDKEDCDTEIAGSECMDYSDVPYVHQAFLADWRPDSSTLMYSDRISTASGEGNIAHDAISQEDIQFCRVTHDYGSSGKVPHHTGNRSAFPHVSKLPRPSDLRNVMKGVSSTINTMKPVFDMTSSSKYYCRPYRSRKVHSAHLVKLAPDLPPVNLPPSVRVVSQTAFKGFQCGPSKIYPPGGCVAPCRKDNFASQTPQGENFENVHPVKGAGPVQNDSVPGSQLEGSGTAEGRSIVAEKGTCTDLQMHPLLFQVTEDGNVPYYPLKFSSGTSSSFSFFSGSQPQLNLSLFHSSQQQSHIDCANKSLNAKDFTLRSGGIDFHPLLQKSNDARSQTSFDAIQPESLVNSGVPAIANRSSGLNEKSNELDLEIHLSSVSGREKSVKSRQLKAHDLIGSKKTVRISGTATKAPEDSVPYHQQAGQNLSAGSCELASSAPLAVPNDNITRYDVADIGDQSHPEIVMEQEELSDSEDDIEEHVEFECEEMADSEGEDGSGCEQALDVQNMEVPISSEENIAKYMACMKKPCELRANSDTQIDDGLRPNNTTLNMALTSEGQDDRSGSSWLSLDSCTADNPVLSMAMLQHSTIGEAPAPRNFSIGKAVVTEERHTTDKVQPPSPSLHVSTTPRKPRKRFGKSNANLNIGLSVETLNQDGNHEDG</sequence>
<organism evidence="5 6">
    <name type="scientific">Canavalia gladiata</name>
    <name type="common">Sword bean</name>
    <name type="synonym">Dolichos gladiatus</name>
    <dbReference type="NCBI Taxonomy" id="3824"/>
    <lineage>
        <taxon>Eukaryota</taxon>
        <taxon>Viridiplantae</taxon>
        <taxon>Streptophyta</taxon>
        <taxon>Embryophyta</taxon>
        <taxon>Tracheophyta</taxon>
        <taxon>Spermatophyta</taxon>
        <taxon>Magnoliopsida</taxon>
        <taxon>eudicotyledons</taxon>
        <taxon>Gunneridae</taxon>
        <taxon>Pentapetalae</taxon>
        <taxon>rosids</taxon>
        <taxon>fabids</taxon>
        <taxon>Fabales</taxon>
        <taxon>Fabaceae</taxon>
        <taxon>Papilionoideae</taxon>
        <taxon>50 kb inversion clade</taxon>
        <taxon>NPAAA clade</taxon>
        <taxon>indigoferoid/millettioid clade</taxon>
        <taxon>Phaseoleae</taxon>
        <taxon>Canavalia</taxon>
    </lineage>
</organism>
<feature type="region of interest" description="Disordered" evidence="4">
    <location>
        <begin position="279"/>
        <end position="316"/>
    </location>
</feature>
<name>A0AAN9MRS6_CANGL</name>
<feature type="region of interest" description="Disordered" evidence="4">
    <location>
        <begin position="1380"/>
        <end position="1412"/>
    </location>
</feature>
<feature type="compositionally biased region" description="Acidic residues" evidence="4">
    <location>
        <begin position="59"/>
        <end position="79"/>
    </location>
</feature>
<dbReference type="EMBL" id="JAYMYQ010000001">
    <property type="protein sequence ID" value="KAK7359775.1"/>
    <property type="molecule type" value="Genomic_DNA"/>
</dbReference>
<feature type="compositionally biased region" description="Basic and acidic residues" evidence="4">
    <location>
        <begin position="48"/>
        <end position="58"/>
    </location>
</feature>
<evidence type="ECO:0000256" key="3">
    <source>
        <dbReference type="ARBA" id="ARBA00023242"/>
    </source>
</evidence>
<comment type="caution">
    <text evidence="5">The sequence shown here is derived from an EMBL/GenBank/DDBJ whole genome shotgun (WGS) entry which is preliminary data.</text>
</comment>
<feature type="region of interest" description="Disordered" evidence="4">
    <location>
        <begin position="243"/>
        <end position="263"/>
    </location>
</feature>